<protein>
    <submittedName>
        <fullName evidence="2">Protein of uncharacterized function, DUF462</fullName>
    </submittedName>
</protein>
<evidence type="ECO:0000313" key="2">
    <source>
        <dbReference type="EMBL" id="STZ13881.1"/>
    </source>
</evidence>
<reference evidence="2 3" key="1">
    <citation type="submission" date="2018-06" db="EMBL/GenBank/DDBJ databases">
        <authorList>
            <consortium name="Pathogen Informatics"/>
            <person name="Doyle S."/>
        </authorList>
    </citation>
    <scope>NUCLEOTIDE SEQUENCE [LARGE SCALE GENOMIC DNA]</scope>
    <source>
        <strain evidence="2 3">NCTC10293</strain>
    </source>
</reference>
<sequence length="259" mass="29256">MTDFSVLAPTSSAIAPSTPSANDNSCQQSAHDLWQRFYHHTAITDDMHRLLAAVMPDWQRQKLQLQHAWQTLWVKLSQGETPDEKSLTDWLITLFNALFDNTVATPVATVLVRGAGEPEYFAASENAPARIEFAHGFFQSALHEISHWCVAGKARREQNDFGYWYEADGRNEATQRLFEQVEIKPQAIECLLSLACGRFFYVSQDNLNADFDTTNSTFAADVFAKASEFLYAPESLPRDAKRLLWVLLALCQPTLYNDA</sequence>
<accession>A0A378RB01</accession>
<feature type="compositionally biased region" description="Low complexity" evidence="1">
    <location>
        <begin position="8"/>
        <end position="21"/>
    </location>
</feature>
<evidence type="ECO:0000256" key="1">
    <source>
        <dbReference type="SAM" id="MobiDB-lite"/>
    </source>
</evidence>
<dbReference type="Pfam" id="PF04315">
    <property type="entry name" value="EpmC"/>
    <property type="match status" value="1"/>
</dbReference>
<gene>
    <name evidence="2" type="ORF">NCTC10293_01460</name>
</gene>
<dbReference type="RefSeq" id="WP_078277092.1">
    <property type="nucleotide sequence ID" value="NZ_MUXU01000054.1"/>
</dbReference>
<dbReference type="InterPro" id="IPR007411">
    <property type="entry name" value="EpmC"/>
</dbReference>
<evidence type="ECO:0000313" key="3">
    <source>
        <dbReference type="Proteomes" id="UP000255279"/>
    </source>
</evidence>
<dbReference type="Proteomes" id="UP000255279">
    <property type="component" value="Unassembled WGS sequence"/>
</dbReference>
<name>A0A378RB01_9GAMM</name>
<dbReference type="EMBL" id="UGQE01000004">
    <property type="protein sequence ID" value="STZ13881.1"/>
    <property type="molecule type" value="Genomic_DNA"/>
</dbReference>
<feature type="region of interest" description="Disordered" evidence="1">
    <location>
        <begin position="1"/>
        <end position="26"/>
    </location>
</feature>
<dbReference type="AlphaFoldDB" id="A0A378RB01"/>
<proteinExistence type="predicted"/>
<organism evidence="2 3">
    <name type="scientific">Moraxella caviae</name>
    <dbReference type="NCBI Taxonomy" id="34060"/>
    <lineage>
        <taxon>Bacteria</taxon>
        <taxon>Pseudomonadati</taxon>
        <taxon>Pseudomonadota</taxon>
        <taxon>Gammaproteobacteria</taxon>
        <taxon>Moraxellales</taxon>
        <taxon>Moraxellaceae</taxon>
        <taxon>Moraxella</taxon>
    </lineage>
</organism>